<organism evidence="1 2">
    <name type="scientific">Racocetra persica</name>
    <dbReference type="NCBI Taxonomy" id="160502"/>
    <lineage>
        <taxon>Eukaryota</taxon>
        <taxon>Fungi</taxon>
        <taxon>Fungi incertae sedis</taxon>
        <taxon>Mucoromycota</taxon>
        <taxon>Glomeromycotina</taxon>
        <taxon>Glomeromycetes</taxon>
        <taxon>Diversisporales</taxon>
        <taxon>Gigasporaceae</taxon>
        <taxon>Racocetra</taxon>
    </lineage>
</organism>
<protein>
    <submittedName>
        <fullName evidence="1">9982_t:CDS:1</fullName>
    </submittedName>
</protein>
<feature type="non-terminal residue" evidence="1">
    <location>
        <position position="228"/>
    </location>
</feature>
<evidence type="ECO:0000313" key="2">
    <source>
        <dbReference type="Proteomes" id="UP000789920"/>
    </source>
</evidence>
<reference evidence="1" key="1">
    <citation type="submission" date="2021-06" db="EMBL/GenBank/DDBJ databases">
        <authorList>
            <person name="Kallberg Y."/>
            <person name="Tangrot J."/>
            <person name="Rosling A."/>
        </authorList>
    </citation>
    <scope>NUCLEOTIDE SEQUENCE</scope>
    <source>
        <strain evidence="1">MA461A</strain>
    </source>
</reference>
<gene>
    <name evidence="1" type="ORF">RPERSI_LOCUS28397</name>
</gene>
<dbReference type="Proteomes" id="UP000789920">
    <property type="component" value="Unassembled WGS sequence"/>
</dbReference>
<keyword evidence="2" id="KW-1185">Reference proteome</keyword>
<accession>A0ACA9S920</accession>
<evidence type="ECO:0000313" key="1">
    <source>
        <dbReference type="EMBL" id="CAG8832258.1"/>
    </source>
</evidence>
<proteinExistence type="predicted"/>
<sequence>SSGMTIPLGIEFKDPEVTLLAEQLKQMTVVAEHEVPQNKQEKKLNQIYLEGAQREIDQFRKQIIKEDNTKKKGKRKAKSLNITLNQQESKIKSPKMGTFIKTQFMETNYKYKIAEAETAENKKAYLYKMISALTETKDAILWKKRDLVKDLEEEYGYATNQALTLDRKDFEAMEEYEQRILMERLTRQMELSESEPLRQQLQAKYRELLGVLLENLDKMHDVEDEEEQ</sequence>
<comment type="caution">
    <text evidence="1">The sequence shown here is derived from an EMBL/GenBank/DDBJ whole genome shotgun (WGS) entry which is preliminary data.</text>
</comment>
<dbReference type="EMBL" id="CAJVQC010103244">
    <property type="protein sequence ID" value="CAG8832258.1"/>
    <property type="molecule type" value="Genomic_DNA"/>
</dbReference>
<feature type="non-terminal residue" evidence="1">
    <location>
        <position position="1"/>
    </location>
</feature>
<name>A0ACA9S920_9GLOM</name>